<dbReference type="PANTHER" id="PTHR46268">
    <property type="entry name" value="STRESS RESPONSE PROTEIN NHAX"/>
    <property type="match status" value="1"/>
</dbReference>
<gene>
    <name evidence="3" type="ORF">NO357_15750</name>
</gene>
<dbReference type="SUPFAM" id="SSF52402">
    <property type="entry name" value="Adenine nucleotide alpha hydrolases-like"/>
    <property type="match status" value="2"/>
</dbReference>
<dbReference type="RefSeq" id="WP_306736645.1">
    <property type="nucleotide sequence ID" value="NZ_JANHAX010000005.1"/>
</dbReference>
<comment type="caution">
    <text evidence="3">The sequence shown here is derived from an EMBL/GenBank/DDBJ whole genome shotgun (WGS) entry which is preliminary data.</text>
</comment>
<dbReference type="EMBL" id="JANHAX010000005">
    <property type="protein sequence ID" value="MDQ2091355.1"/>
    <property type="molecule type" value="Genomic_DNA"/>
</dbReference>
<sequence>MRYALQLAKHHDAWVTGVLRHSQSDLERTLRGSVPKSFLKAFFEAEQARFDEIAERFRSITAEAGFADRCDFVDLTAAKGTTLSDFARSFDLVVTGVHSQYENEAHISANPDLIALRSGRPVLVVPDGYDAPGPAEHALVAWDGKRSSARALGDAMTGLENKAKVTLLTVGPAQAPGTDYLLRNLERHGIDAEFVLKPKDGSIAETILSTAQDVSAKLVVMGAFEHSKFSHDVFGGVTTDVIQKADVPVFLSH</sequence>
<evidence type="ECO:0000256" key="1">
    <source>
        <dbReference type="ARBA" id="ARBA00008791"/>
    </source>
</evidence>
<proteinExistence type="inferred from homology"/>
<dbReference type="InterPro" id="IPR006016">
    <property type="entry name" value="UspA"/>
</dbReference>
<dbReference type="AlphaFoldDB" id="A0AAE4B5H6"/>
<evidence type="ECO:0000313" key="4">
    <source>
        <dbReference type="Proteomes" id="UP001226762"/>
    </source>
</evidence>
<reference evidence="3" key="1">
    <citation type="submission" date="2022-07" db="EMBL/GenBank/DDBJ databases">
        <authorList>
            <person name="Otstavnykh N."/>
            <person name="Isaeva M."/>
            <person name="Bystritskaya E."/>
        </authorList>
    </citation>
    <scope>NUCLEOTIDE SEQUENCE</scope>
    <source>
        <strain evidence="3">KCTC 52189</strain>
    </source>
</reference>
<accession>A0AAE4B5H6</accession>
<feature type="domain" description="UspA" evidence="2">
    <location>
        <begin position="194"/>
        <end position="251"/>
    </location>
</feature>
<evidence type="ECO:0000313" key="3">
    <source>
        <dbReference type="EMBL" id="MDQ2091355.1"/>
    </source>
</evidence>
<dbReference type="Proteomes" id="UP001226762">
    <property type="component" value="Unassembled WGS sequence"/>
</dbReference>
<dbReference type="Pfam" id="PF00582">
    <property type="entry name" value="Usp"/>
    <property type="match status" value="1"/>
</dbReference>
<dbReference type="CDD" id="cd00293">
    <property type="entry name" value="USP-like"/>
    <property type="match status" value="1"/>
</dbReference>
<comment type="similarity">
    <text evidence="1">Belongs to the universal stress protein A family.</text>
</comment>
<organism evidence="3 4">
    <name type="scientific">Marimonas arenosa</name>
    <dbReference type="NCBI Taxonomy" id="1795305"/>
    <lineage>
        <taxon>Bacteria</taxon>
        <taxon>Pseudomonadati</taxon>
        <taxon>Pseudomonadota</taxon>
        <taxon>Alphaproteobacteria</taxon>
        <taxon>Rhodobacterales</taxon>
        <taxon>Paracoccaceae</taxon>
        <taxon>Marimonas</taxon>
    </lineage>
</organism>
<keyword evidence="4" id="KW-1185">Reference proteome</keyword>
<protein>
    <submittedName>
        <fullName evidence="3">Universal stress protein</fullName>
    </submittedName>
</protein>
<name>A0AAE4B5H6_9RHOB</name>
<dbReference type="Gene3D" id="3.40.50.12370">
    <property type="match status" value="1"/>
</dbReference>
<reference evidence="3" key="2">
    <citation type="submission" date="2023-02" db="EMBL/GenBank/DDBJ databases">
        <title>'Rhodoalgimonas zhirmunskyi' gen. nov., isolated from a red alga.</title>
        <authorList>
            <person name="Nedashkovskaya O.I."/>
            <person name="Otstavnykh N.Y."/>
            <person name="Bystritskaya E.P."/>
            <person name="Balabanova L.A."/>
            <person name="Isaeva M.P."/>
        </authorList>
    </citation>
    <scope>NUCLEOTIDE SEQUENCE</scope>
    <source>
        <strain evidence="3">KCTC 52189</strain>
    </source>
</reference>
<evidence type="ECO:0000259" key="2">
    <source>
        <dbReference type="Pfam" id="PF00582"/>
    </source>
</evidence>
<dbReference type="PANTHER" id="PTHR46268:SF15">
    <property type="entry name" value="UNIVERSAL STRESS PROTEIN HP_0031"/>
    <property type="match status" value="1"/>
</dbReference>